<dbReference type="EMBL" id="PISP01000003">
    <property type="protein sequence ID" value="PKD43415.1"/>
    <property type="molecule type" value="Genomic_DNA"/>
</dbReference>
<evidence type="ECO:0000313" key="3">
    <source>
        <dbReference type="EMBL" id="PKD43415.1"/>
    </source>
</evidence>
<dbReference type="PANTHER" id="PTHR11647:SF1">
    <property type="entry name" value="COLLAPSIN RESPONSE MEDIATOR PROTEIN"/>
    <property type="match status" value="1"/>
</dbReference>
<dbReference type="AlphaFoldDB" id="A0A2N0VGT4"/>
<gene>
    <name evidence="3" type="ORF">CWD77_10640</name>
</gene>
<accession>A0A2N0VGT4</accession>
<dbReference type="InterPro" id="IPR050378">
    <property type="entry name" value="Metallo-dep_Hydrolases_sf"/>
</dbReference>
<name>A0A2N0VGT4_9BACT</name>
<dbReference type="SUPFAM" id="SSF51338">
    <property type="entry name" value="Composite domain of metallo-dependent hydrolases"/>
    <property type="match status" value="1"/>
</dbReference>
<keyword evidence="1" id="KW-0732">Signal</keyword>
<dbReference type="OrthoDB" id="9797498at2"/>
<feature type="chain" id="PRO_5014955573" evidence="1">
    <location>
        <begin position="22"/>
        <end position="516"/>
    </location>
</feature>
<protein>
    <submittedName>
        <fullName evidence="3">N-acyl-D-amino acid deacylase</fullName>
    </submittedName>
</protein>
<feature type="signal peptide" evidence="1">
    <location>
        <begin position="1"/>
        <end position="21"/>
    </location>
</feature>
<keyword evidence="4" id="KW-1185">Reference proteome</keyword>
<dbReference type="InterPro" id="IPR013108">
    <property type="entry name" value="Amidohydro_3"/>
</dbReference>
<dbReference type="Proteomes" id="UP000233398">
    <property type="component" value="Unassembled WGS sequence"/>
</dbReference>
<dbReference type="SUPFAM" id="SSF51556">
    <property type="entry name" value="Metallo-dependent hydrolases"/>
    <property type="match status" value="1"/>
</dbReference>
<dbReference type="GO" id="GO:0005829">
    <property type="term" value="C:cytosol"/>
    <property type="evidence" value="ECO:0007669"/>
    <property type="project" value="TreeGrafter"/>
</dbReference>
<dbReference type="InterPro" id="IPR011059">
    <property type="entry name" value="Metal-dep_hydrolase_composite"/>
</dbReference>
<dbReference type="InterPro" id="IPR032466">
    <property type="entry name" value="Metal_Hydrolase"/>
</dbReference>
<evidence type="ECO:0000256" key="1">
    <source>
        <dbReference type="SAM" id="SignalP"/>
    </source>
</evidence>
<dbReference type="Pfam" id="PF07969">
    <property type="entry name" value="Amidohydro_3"/>
    <property type="match status" value="1"/>
</dbReference>
<dbReference type="PANTHER" id="PTHR11647">
    <property type="entry name" value="HYDRANTOINASE/DIHYDROPYRIMIDINASE FAMILY MEMBER"/>
    <property type="match status" value="1"/>
</dbReference>
<reference evidence="3 4" key="1">
    <citation type="submission" date="2017-11" db="EMBL/GenBank/DDBJ databases">
        <title>Rhodohalobacter 15182 sp. nov., isolated from a salt lake.</title>
        <authorList>
            <person name="Han S."/>
        </authorList>
    </citation>
    <scope>NUCLEOTIDE SEQUENCE [LARGE SCALE GENOMIC DNA]</scope>
    <source>
        <strain evidence="3 4">15182</strain>
    </source>
</reference>
<comment type="caution">
    <text evidence="3">The sequence shown here is derived from an EMBL/GenBank/DDBJ whole genome shotgun (WGS) entry which is preliminary data.</text>
</comment>
<dbReference type="Gene3D" id="2.30.40.10">
    <property type="entry name" value="Urease, subunit C, domain 1"/>
    <property type="match status" value="1"/>
</dbReference>
<dbReference type="GO" id="GO:0016812">
    <property type="term" value="F:hydrolase activity, acting on carbon-nitrogen (but not peptide) bonds, in cyclic amides"/>
    <property type="evidence" value="ECO:0007669"/>
    <property type="project" value="TreeGrafter"/>
</dbReference>
<proteinExistence type="predicted"/>
<evidence type="ECO:0000313" key="4">
    <source>
        <dbReference type="Proteomes" id="UP000233398"/>
    </source>
</evidence>
<sequence>MRHLSLSFLFLLLVLNAMSCAETTSSDEATVITNATIIDGTGSDRFTGDLLIQDGVIKEIGTVDRDRFPNASIIDAEGRVVAPGFIDLHSHGDPLETPDFENFLSMGVTSISLGQDGRSAAVEDVDSWMRSVDEVGTGPNILHFKGHGTLRQLTDSPQEPDLPEEKLDEMMSLMRSSMEAGSFGMSTGLEYQFGRYTTMDELTALGEIVAEFDGVVMSHVRNEDDDQVEESIRELIEQGEKSGAKVHVSHIKIVYGNDPSRADDVLQVMNEARERGVEVTADVYPYAASFTGIGIVFPDWATEGDYDQIVADRREELAEYLRNRVNMRNGPEATLFGTAPWAGMTLADVAEELDKPFEDVLIDDIGPRGASAAYFVMNENVMQRFLQDPFVMVSSDGSPTMRHPRGYGSFAKIIRKYVVEEELLTLEEAVFKMNGQSAELLGLSDSEKVEIPRGMIKEGFAADLVIFDPEQVRDTADFENPHQLAEGFEWVLVNGVAVIENGEINENRPAGVIRRR</sequence>
<feature type="domain" description="Amidohydrolase 3" evidence="2">
    <location>
        <begin position="73"/>
        <end position="498"/>
    </location>
</feature>
<evidence type="ECO:0000259" key="2">
    <source>
        <dbReference type="Pfam" id="PF07969"/>
    </source>
</evidence>
<dbReference type="Gene3D" id="3.20.20.140">
    <property type="entry name" value="Metal-dependent hydrolases"/>
    <property type="match status" value="2"/>
</dbReference>
<organism evidence="3 4">
    <name type="scientific">Rhodohalobacter barkolensis</name>
    <dbReference type="NCBI Taxonomy" id="2053187"/>
    <lineage>
        <taxon>Bacteria</taxon>
        <taxon>Pseudomonadati</taxon>
        <taxon>Balneolota</taxon>
        <taxon>Balneolia</taxon>
        <taxon>Balneolales</taxon>
        <taxon>Balneolaceae</taxon>
        <taxon>Rhodohalobacter</taxon>
    </lineage>
</organism>